<dbReference type="AlphaFoldDB" id="Q0RC59"/>
<dbReference type="GO" id="GO:0005737">
    <property type="term" value="C:cytoplasm"/>
    <property type="evidence" value="ECO:0007669"/>
    <property type="project" value="UniProtKB-SubCell"/>
</dbReference>
<dbReference type="GO" id="GO:0004719">
    <property type="term" value="F:protein-L-isoaspartate (D-aspartate) O-methyltransferase activity"/>
    <property type="evidence" value="ECO:0007669"/>
    <property type="project" value="UniProtKB-EC"/>
</dbReference>
<dbReference type="CDD" id="cd02440">
    <property type="entry name" value="AdoMet_MTases"/>
    <property type="match status" value="1"/>
</dbReference>
<dbReference type="eggNOG" id="COG2518">
    <property type="taxonomic scope" value="Bacteria"/>
</dbReference>
<dbReference type="HOGENOM" id="CLU_037629_2_0_11"/>
<evidence type="ECO:0000313" key="12">
    <source>
        <dbReference type="EMBL" id="CAJ64969.1"/>
    </source>
</evidence>
<evidence type="ECO:0000256" key="7">
    <source>
        <dbReference type="ARBA" id="ARBA00022679"/>
    </source>
</evidence>
<comment type="similarity">
    <text evidence="2">Belongs to the methyltransferase superfamily. L-isoaspartyl/D-aspartyl protein methyltransferase family.</text>
</comment>
<dbReference type="PANTHER" id="PTHR11579:SF0">
    <property type="entry name" value="PROTEIN-L-ISOASPARTATE(D-ASPARTATE) O-METHYLTRANSFERASE"/>
    <property type="match status" value="1"/>
</dbReference>
<evidence type="ECO:0000256" key="9">
    <source>
        <dbReference type="ARBA" id="ARBA00030757"/>
    </source>
</evidence>
<evidence type="ECO:0000256" key="1">
    <source>
        <dbReference type="ARBA" id="ARBA00004496"/>
    </source>
</evidence>
<evidence type="ECO:0000256" key="6">
    <source>
        <dbReference type="ARBA" id="ARBA00022603"/>
    </source>
</evidence>
<name>Q0RC59_FRAAA</name>
<keyword evidence="8" id="KW-0949">S-adenosyl-L-methionine</keyword>
<evidence type="ECO:0000256" key="5">
    <source>
        <dbReference type="ARBA" id="ARBA00022490"/>
    </source>
</evidence>
<dbReference type="KEGG" id="fal:FRAAL6346"/>
<dbReference type="Pfam" id="PF01135">
    <property type="entry name" value="PCMT"/>
    <property type="match status" value="1"/>
</dbReference>
<keyword evidence="13" id="KW-1185">Reference proteome</keyword>
<sequence>MTQMVDTSTGRDRATEIRNALTDKLRADGVITSPVVERAFRTVPRHLFVPEGTPLEVSYNADDSVAVKRDQDGVIISSVSAPFIQAQMIEQAGLGPGMSVLEIGGGGFNAALLAEVVGPSGRVVSVDIDSEVTDRASALLEATGYGGRVTVVRADAEDGVPDLDERVDAILVTVGAWDIAPTWLAQLSEDGRIVVPLRMNGITRSIGFRREGDHLVSTSAQVCGFVPMQGSGAHDERVFLLPDAQGRNVKLRFDGDVPQDMSLLDGVLATERDERWSGVTIRHGVSFADLHLWFASFLRGFCKLAVDEGTDLAAERRSWFPFGVVRDDSFAYLAVRPALEGAGVEFGARAYGARGETAATAMVEQIQAWDRWARSGPAPTFAYWPTGADRTPIGEGTAALEKTHGLVTISWPTAR</sequence>
<dbReference type="OrthoDB" id="4035289at2"/>
<accession>Q0RC59</accession>
<dbReference type="RefSeq" id="WP_011607393.1">
    <property type="nucleotide sequence ID" value="NC_008278.1"/>
</dbReference>
<evidence type="ECO:0000256" key="2">
    <source>
        <dbReference type="ARBA" id="ARBA00005369"/>
    </source>
</evidence>
<dbReference type="InterPro" id="IPR029063">
    <property type="entry name" value="SAM-dependent_MTases_sf"/>
</dbReference>
<evidence type="ECO:0000256" key="10">
    <source>
        <dbReference type="ARBA" id="ARBA00031323"/>
    </source>
</evidence>
<gene>
    <name evidence="12" type="ordered locus">FRAAL6346</name>
</gene>
<evidence type="ECO:0000256" key="3">
    <source>
        <dbReference type="ARBA" id="ARBA00011890"/>
    </source>
</evidence>
<dbReference type="InterPro" id="IPR000682">
    <property type="entry name" value="PCMT"/>
</dbReference>
<dbReference type="Proteomes" id="UP000000657">
    <property type="component" value="Chromosome"/>
</dbReference>
<keyword evidence="6" id="KW-0489">Methyltransferase</keyword>
<keyword evidence="5" id="KW-0963">Cytoplasm</keyword>
<comment type="subcellular location">
    <subcellularLocation>
        <location evidence="1">Cytoplasm</location>
    </subcellularLocation>
</comment>
<evidence type="ECO:0000256" key="11">
    <source>
        <dbReference type="ARBA" id="ARBA00031350"/>
    </source>
</evidence>
<dbReference type="PANTHER" id="PTHR11579">
    <property type="entry name" value="PROTEIN-L-ISOASPARTATE O-METHYLTRANSFERASE"/>
    <property type="match status" value="1"/>
</dbReference>
<dbReference type="GO" id="GO:0032259">
    <property type="term" value="P:methylation"/>
    <property type="evidence" value="ECO:0007669"/>
    <property type="project" value="UniProtKB-KW"/>
</dbReference>
<organism evidence="12 13">
    <name type="scientific">Frankia alni (strain DSM 45986 / CECT 9034 / ACN14a)</name>
    <dbReference type="NCBI Taxonomy" id="326424"/>
    <lineage>
        <taxon>Bacteria</taxon>
        <taxon>Bacillati</taxon>
        <taxon>Actinomycetota</taxon>
        <taxon>Actinomycetes</taxon>
        <taxon>Frankiales</taxon>
        <taxon>Frankiaceae</taxon>
        <taxon>Frankia</taxon>
    </lineage>
</organism>
<dbReference type="EMBL" id="CT573213">
    <property type="protein sequence ID" value="CAJ64969.1"/>
    <property type="molecule type" value="Genomic_DNA"/>
</dbReference>
<dbReference type="Gene3D" id="3.40.50.150">
    <property type="entry name" value="Vaccinia Virus protein VP39"/>
    <property type="match status" value="1"/>
</dbReference>
<dbReference type="EC" id="2.1.1.77" evidence="3"/>
<evidence type="ECO:0000313" key="13">
    <source>
        <dbReference type="Proteomes" id="UP000000657"/>
    </source>
</evidence>
<protein>
    <recommendedName>
        <fullName evidence="4">Protein-L-isoaspartate O-methyltransferase</fullName>
        <ecNumber evidence="3">2.1.1.77</ecNumber>
    </recommendedName>
    <alternativeName>
        <fullName evidence="11">L-isoaspartyl protein carboxyl methyltransferase</fullName>
    </alternativeName>
    <alternativeName>
        <fullName evidence="9">Protein L-isoaspartyl methyltransferase</fullName>
    </alternativeName>
    <alternativeName>
        <fullName evidence="10">Protein-beta-aspartate methyltransferase</fullName>
    </alternativeName>
</protein>
<dbReference type="SUPFAM" id="SSF53335">
    <property type="entry name" value="S-adenosyl-L-methionine-dependent methyltransferases"/>
    <property type="match status" value="1"/>
</dbReference>
<reference evidence="12 13" key="1">
    <citation type="journal article" date="2007" name="Genome Res.">
        <title>Genome characteristics of facultatively symbiotic Frankia sp. strains reflect host range and host plant biogeography.</title>
        <authorList>
            <person name="Normand P."/>
            <person name="Lapierre P."/>
            <person name="Tisa L.S."/>
            <person name="Gogarten J.P."/>
            <person name="Alloisio N."/>
            <person name="Bagnarol E."/>
            <person name="Bassi C.A."/>
            <person name="Berry A.M."/>
            <person name="Bickhart D.M."/>
            <person name="Choisne N."/>
            <person name="Couloux A."/>
            <person name="Cournoyer B."/>
            <person name="Cruveiller S."/>
            <person name="Daubin V."/>
            <person name="Demange N."/>
            <person name="Francino M.P."/>
            <person name="Goltsman E."/>
            <person name="Huang Y."/>
            <person name="Kopp O.R."/>
            <person name="Labarre L."/>
            <person name="Lapidus A."/>
            <person name="Lavire C."/>
            <person name="Marechal J."/>
            <person name="Martinez M."/>
            <person name="Mastronunzio J.E."/>
            <person name="Mullin B.C."/>
            <person name="Niemann J."/>
            <person name="Pujic P."/>
            <person name="Rawnsley T."/>
            <person name="Rouy Z."/>
            <person name="Schenowitz C."/>
            <person name="Sellstedt A."/>
            <person name="Tavares F."/>
            <person name="Tomkins J.P."/>
            <person name="Vallenet D."/>
            <person name="Valverde C."/>
            <person name="Wall L.G."/>
            <person name="Wang Y."/>
            <person name="Medigue C."/>
            <person name="Benson D.R."/>
        </authorList>
    </citation>
    <scope>NUCLEOTIDE SEQUENCE [LARGE SCALE GENOMIC DNA]</scope>
    <source>
        <strain evidence="13">DSM 45986 / CECT 9034 / ACN14a</strain>
    </source>
</reference>
<evidence type="ECO:0000256" key="8">
    <source>
        <dbReference type="ARBA" id="ARBA00022691"/>
    </source>
</evidence>
<evidence type="ECO:0000256" key="4">
    <source>
        <dbReference type="ARBA" id="ARBA00013346"/>
    </source>
</evidence>
<keyword evidence="7" id="KW-0808">Transferase</keyword>
<dbReference type="InterPro" id="IPR027573">
    <property type="entry name" value="Methyltran_FxLD"/>
</dbReference>
<proteinExistence type="inferred from homology"/>
<dbReference type="STRING" id="326424.FRAAL6346"/>
<dbReference type="NCBIfam" id="TIGR04364">
    <property type="entry name" value="methyltran_FxLD"/>
    <property type="match status" value="1"/>
</dbReference>